<dbReference type="InterPro" id="IPR036890">
    <property type="entry name" value="HATPase_C_sf"/>
</dbReference>
<keyword evidence="8 12" id="KW-1133">Transmembrane helix</keyword>
<dbReference type="SUPFAM" id="SSF55874">
    <property type="entry name" value="ATPase domain of HSP90 chaperone/DNA topoisomerase II/histidine kinase"/>
    <property type="match status" value="1"/>
</dbReference>
<dbReference type="InterPro" id="IPR003594">
    <property type="entry name" value="HATPase_dom"/>
</dbReference>
<evidence type="ECO:0000256" key="8">
    <source>
        <dbReference type="ARBA" id="ARBA00022989"/>
    </source>
</evidence>
<evidence type="ECO:0000256" key="6">
    <source>
        <dbReference type="ARBA" id="ARBA00022692"/>
    </source>
</evidence>
<feature type="transmembrane region" description="Helical" evidence="12">
    <location>
        <begin position="36"/>
        <end position="57"/>
    </location>
</feature>
<feature type="coiled-coil region" evidence="11">
    <location>
        <begin position="99"/>
        <end position="126"/>
    </location>
</feature>
<comment type="catalytic activity">
    <reaction evidence="1">
        <text>ATP + protein L-histidine = ADP + protein N-phospho-L-histidine.</text>
        <dbReference type="EC" id="2.7.13.3"/>
    </reaction>
</comment>
<dbReference type="GO" id="GO:0004721">
    <property type="term" value="F:phosphoprotein phosphatase activity"/>
    <property type="evidence" value="ECO:0007669"/>
    <property type="project" value="TreeGrafter"/>
</dbReference>
<keyword evidence="4" id="KW-1003">Cell membrane</keyword>
<dbReference type="GO" id="GO:0000155">
    <property type="term" value="F:phosphorelay sensor kinase activity"/>
    <property type="evidence" value="ECO:0007669"/>
    <property type="project" value="TreeGrafter"/>
</dbReference>
<feature type="domain" description="Histidine kinase" evidence="13">
    <location>
        <begin position="126"/>
        <end position="331"/>
    </location>
</feature>
<keyword evidence="9" id="KW-0902">Two-component regulatory system</keyword>
<evidence type="ECO:0000256" key="4">
    <source>
        <dbReference type="ARBA" id="ARBA00022475"/>
    </source>
</evidence>
<organism evidence="14 15">
    <name type="scientific">Lactonifactor longoviformis DSM 17459</name>
    <dbReference type="NCBI Taxonomy" id="1122155"/>
    <lineage>
        <taxon>Bacteria</taxon>
        <taxon>Bacillati</taxon>
        <taxon>Bacillota</taxon>
        <taxon>Clostridia</taxon>
        <taxon>Eubacteriales</taxon>
        <taxon>Clostridiaceae</taxon>
        <taxon>Lactonifactor</taxon>
    </lineage>
</organism>
<name>A0A1M4V3A6_9CLOT</name>
<sequence>MNFLCYLEEKIFVMMGNLFLMVLAGVYLRACGNPGAVIFYFIGIWLLILAGNLLWGYERQRRKYREMCRLFDGLKEKYLICELMGKPKDQMEKMYYEMVRGANKAMAEKIEEVQKISREYKEYVEEWIHEVKTPIAAGTLICSNHPSPQGSRIKKEFARIEELVEQVLYFARSEQVEKDYFISECILSDVVNPALLAYRPYILERGIGLRVEELSETVYTDGKWMRYILGQILSNAVKYQDKEEPGIHIYSCTEWGKIRLCVEDNGRGIPPEDLPRIFDKGFTGGDRQKKGATGIGLYLCKKLCERLGIALSAASKEGEGTTVTLEFPVGNFHRM</sequence>
<dbReference type="EC" id="2.7.13.3" evidence="3"/>
<evidence type="ECO:0000256" key="7">
    <source>
        <dbReference type="ARBA" id="ARBA00022777"/>
    </source>
</evidence>
<dbReference type="InterPro" id="IPR005467">
    <property type="entry name" value="His_kinase_dom"/>
</dbReference>
<evidence type="ECO:0000313" key="15">
    <source>
        <dbReference type="Proteomes" id="UP000184245"/>
    </source>
</evidence>
<evidence type="ECO:0000256" key="2">
    <source>
        <dbReference type="ARBA" id="ARBA00004651"/>
    </source>
</evidence>
<dbReference type="EMBL" id="FQVI01000003">
    <property type="protein sequence ID" value="SHE63409.1"/>
    <property type="molecule type" value="Genomic_DNA"/>
</dbReference>
<feature type="transmembrane region" description="Helical" evidence="12">
    <location>
        <begin position="12"/>
        <end position="30"/>
    </location>
</feature>
<evidence type="ECO:0000256" key="1">
    <source>
        <dbReference type="ARBA" id="ARBA00000085"/>
    </source>
</evidence>
<dbReference type="GO" id="GO:0016036">
    <property type="term" value="P:cellular response to phosphate starvation"/>
    <property type="evidence" value="ECO:0007669"/>
    <property type="project" value="TreeGrafter"/>
</dbReference>
<dbReference type="RefSeq" id="WP_072849676.1">
    <property type="nucleotide sequence ID" value="NZ_FQVI01000003.1"/>
</dbReference>
<dbReference type="InterPro" id="IPR050351">
    <property type="entry name" value="BphY/WalK/GraS-like"/>
</dbReference>
<protein>
    <recommendedName>
        <fullName evidence="3">histidine kinase</fullName>
        <ecNumber evidence="3">2.7.13.3</ecNumber>
    </recommendedName>
</protein>
<dbReference type="STRING" id="1122155.SAMN02745158_01101"/>
<keyword evidence="11" id="KW-0175">Coiled coil</keyword>
<proteinExistence type="predicted"/>
<dbReference type="PANTHER" id="PTHR45453:SF2">
    <property type="entry name" value="HISTIDINE KINASE"/>
    <property type="match status" value="1"/>
</dbReference>
<dbReference type="PRINTS" id="PR00344">
    <property type="entry name" value="BCTRLSENSOR"/>
</dbReference>
<dbReference type="SMART" id="SM00387">
    <property type="entry name" value="HATPase_c"/>
    <property type="match status" value="1"/>
</dbReference>
<dbReference type="Gene3D" id="3.30.565.10">
    <property type="entry name" value="Histidine kinase-like ATPase, C-terminal domain"/>
    <property type="match status" value="1"/>
</dbReference>
<keyword evidence="7 14" id="KW-0418">Kinase</keyword>
<dbReference type="GO" id="GO:0005886">
    <property type="term" value="C:plasma membrane"/>
    <property type="evidence" value="ECO:0007669"/>
    <property type="project" value="UniProtKB-SubCell"/>
</dbReference>
<dbReference type="PROSITE" id="PS50109">
    <property type="entry name" value="HIS_KIN"/>
    <property type="match status" value="1"/>
</dbReference>
<reference evidence="14 15" key="1">
    <citation type="submission" date="2016-11" db="EMBL/GenBank/DDBJ databases">
        <authorList>
            <person name="Jaros S."/>
            <person name="Januszkiewicz K."/>
            <person name="Wedrychowicz H."/>
        </authorList>
    </citation>
    <scope>NUCLEOTIDE SEQUENCE [LARGE SCALE GENOMIC DNA]</scope>
    <source>
        <strain evidence="14 15">DSM 17459</strain>
    </source>
</reference>
<evidence type="ECO:0000256" key="12">
    <source>
        <dbReference type="SAM" id="Phobius"/>
    </source>
</evidence>
<dbReference type="InterPro" id="IPR004358">
    <property type="entry name" value="Sig_transdc_His_kin-like_C"/>
</dbReference>
<keyword evidence="6 12" id="KW-0812">Transmembrane</keyword>
<dbReference type="Pfam" id="PF02518">
    <property type="entry name" value="HATPase_c"/>
    <property type="match status" value="1"/>
</dbReference>
<evidence type="ECO:0000256" key="11">
    <source>
        <dbReference type="SAM" id="Coils"/>
    </source>
</evidence>
<keyword evidence="15" id="KW-1185">Reference proteome</keyword>
<keyword evidence="5" id="KW-0808">Transferase</keyword>
<dbReference type="OrthoDB" id="9780487at2"/>
<evidence type="ECO:0000256" key="3">
    <source>
        <dbReference type="ARBA" id="ARBA00012438"/>
    </source>
</evidence>
<gene>
    <name evidence="14" type="ORF">SAMN02745158_01101</name>
</gene>
<evidence type="ECO:0000256" key="9">
    <source>
        <dbReference type="ARBA" id="ARBA00023012"/>
    </source>
</evidence>
<evidence type="ECO:0000259" key="13">
    <source>
        <dbReference type="PROSITE" id="PS50109"/>
    </source>
</evidence>
<evidence type="ECO:0000313" key="14">
    <source>
        <dbReference type="EMBL" id="SHE63409.1"/>
    </source>
</evidence>
<accession>A0A1M4V3A6</accession>
<dbReference type="PANTHER" id="PTHR45453">
    <property type="entry name" value="PHOSPHATE REGULON SENSOR PROTEIN PHOR"/>
    <property type="match status" value="1"/>
</dbReference>
<dbReference type="AlphaFoldDB" id="A0A1M4V3A6"/>
<evidence type="ECO:0000256" key="10">
    <source>
        <dbReference type="ARBA" id="ARBA00023136"/>
    </source>
</evidence>
<keyword evidence="10 12" id="KW-0472">Membrane</keyword>
<evidence type="ECO:0000256" key="5">
    <source>
        <dbReference type="ARBA" id="ARBA00022679"/>
    </source>
</evidence>
<dbReference type="Proteomes" id="UP000184245">
    <property type="component" value="Unassembled WGS sequence"/>
</dbReference>
<comment type="subcellular location">
    <subcellularLocation>
        <location evidence="2">Cell membrane</location>
        <topology evidence="2">Multi-pass membrane protein</topology>
    </subcellularLocation>
</comment>